<sequence length="163" mass="18321">MATKVTVIYKDDNGVVQKEQHSVEDLNLFQFQELMKVVKDIFTKVEQDSQLKELFGELFNAEEEGEEADMAFIAKLTGSFDTLAVYLPEQAFKLLSILSGVEYKILVQQKAIDALDIYDAVIEENDIEKLWKRAKKSLAGTKAKLTFIQLGKKVAGEKSKAPA</sequence>
<keyword evidence="2" id="KW-1185">Reference proteome</keyword>
<dbReference type="Proteomes" id="UP000051061">
    <property type="component" value="Unassembled WGS sequence"/>
</dbReference>
<proteinExistence type="predicted"/>
<evidence type="ECO:0000313" key="2">
    <source>
        <dbReference type="Proteomes" id="UP000051061"/>
    </source>
</evidence>
<protein>
    <recommendedName>
        <fullName evidence="3">Tail assembly chaperone</fullName>
    </recommendedName>
</protein>
<evidence type="ECO:0000313" key="1">
    <source>
        <dbReference type="EMBL" id="KQL57236.1"/>
    </source>
</evidence>
<reference evidence="1 2" key="1">
    <citation type="submission" date="2015-09" db="EMBL/GenBank/DDBJ databases">
        <title>Genome sequencing project for genomic taxonomy and phylogenomics of Bacillus-like bacteria.</title>
        <authorList>
            <person name="Liu B."/>
            <person name="Wang J."/>
            <person name="Zhu Y."/>
            <person name="Liu G."/>
            <person name="Chen Q."/>
            <person name="Chen Z."/>
            <person name="Lan J."/>
            <person name="Che J."/>
            <person name="Ge C."/>
            <person name="Shi H."/>
            <person name="Pan Z."/>
            <person name="Liu X."/>
        </authorList>
    </citation>
    <scope>NUCLEOTIDE SEQUENCE [LARGE SCALE GENOMIC DNA]</scope>
    <source>
        <strain evidence="1 2">DSM 19153</strain>
    </source>
</reference>
<name>A0A9D5DRA2_9BACI</name>
<dbReference type="EMBL" id="LJJD01000016">
    <property type="protein sequence ID" value="KQL57236.1"/>
    <property type="molecule type" value="Genomic_DNA"/>
</dbReference>
<comment type="caution">
    <text evidence="1">The sequence shown here is derived from an EMBL/GenBank/DDBJ whole genome shotgun (WGS) entry which is preliminary data.</text>
</comment>
<evidence type="ECO:0008006" key="3">
    <source>
        <dbReference type="Google" id="ProtNLM"/>
    </source>
</evidence>
<organism evidence="1 2">
    <name type="scientific">Alkalicoccobacillus plakortidis</name>
    <dbReference type="NCBI Taxonomy" id="444060"/>
    <lineage>
        <taxon>Bacteria</taxon>
        <taxon>Bacillati</taxon>
        <taxon>Bacillota</taxon>
        <taxon>Bacilli</taxon>
        <taxon>Bacillales</taxon>
        <taxon>Bacillaceae</taxon>
        <taxon>Alkalicoccobacillus</taxon>
    </lineage>
</organism>
<accession>A0A9D5DRA2</accession>
<dbReference type="AlphaFoldDB" id="A0A9D5DRA2"/>
<gene>
    <name evidence="1" type="ORF">AN965_09810</name>
</gene>